<comment type="similarity">
    <text evidence="1">Belongs to the polysaccharide synthase family.</text>
</comment>
<dbReference type="PANTHER" id="PTHR43318">
    <property type="entry name" value="UDP-N-ACETYLGLUCOSAMINE 4,6-DEHYDRATASE"/>
    <property type="match status" value="1"/>
</dbReference>
<evidence type="ECO:0000259" key="3">
    <source>
        <dbReference type="SMART" id="SM00822"/>
    </source>
</evidence>
<sequence length="649" mass="69977">MTGRFLNYLIGLSRSQKRAVLMLVDAALLATSFGLAMALRLDGFSPALTPSSWLAFALVLPCTLLLFRMMGLYRAVVRHVAGRTVQVLAFGIAVSALLLLLAAKSFGLFLPRSVPAIYWLLAMGLLGGARFGLRALYRQRLARLKARVIIFGAGSAGRQLFATLEHGGDYAPVAFVDDATELQGRDIGGLRVHSPARLPSLVAEHGVECVLLAIPSATRRQRRNILERLEPLGLRVQTVPGLSDIVSGRAELSEIREVAIEDLLGRDLVPPQQELLDANIRGKVVMVTGAGGSIGSELCRQILRQQPASLVLLDLSEFGLYTIDEELRGVAEVEGLGATIVPLLGSILDRARVECALRRFGVDTIFHAAAYKHVPLVERNAVEGVRNNVFGTLTLAEAARTCGVRAFVLVSTDKAVRPTNIMGASKRIAELVCQALSGMPGDTVFSIVRFGNVVGSSGSVIPLFRRQIEANGPVTVTHPDITRYFMAIPEAAQLVIQAGAMSQGGDVFILDMGEPVRIVDLAMRMVRLSGLNPVVAQEGRGPAVRATGDIEIRFTELRPGEKLFEELLVGDGARPTAHPRIMTATEASMDWPALDTLLRRLAAACDAHDLPAIRALLQEAPTGYEPAEAVGDLRWLAMQSPRPCVGRRE</sequence>
<feature type="transmembrane region" description="Helical" evidence="2">
    <location>
        <begin position="53"/>
        <end position="73"/>
    </location>
</feature>
<dbReference type="Pfam" id="PF13727">
    <property type="entry name" value="CoA_binding_3"/>
    <property type="match status" value="1"/>
</dbReference>
<dbReference type="InterPro" id="IPR003869">
    <property type="entry name" value="Polysac_CapD-like"/>
</dbReference>
<dbReference type="SMART" id="SM00822">
    <property type="entry name" value="PKS_KR"/>
    <property type="match status" value="1"/>
</dbReference>
<dbReference type="InterPro" id="IPR051203">
    <property type="entry name" value="Polysaccharide_Synthase-Rel"/>
</dbReference>
<evidence type="ECO:0000256" key="2">
    <source>
        <dbReference type="SAM" id="Phobius"/>
    </source>
</evidence>
<dbReference type="RefSeq" id="WP_091443804.1">
    <property type="nucleotide sequence ID" value="NZ_FMTP01000009.1"/>
</dbReference>
<keyword evidence="2" id="KW-0812">Transmembrane</keyword>
<dbReference type="AlphaFoldDB" id="A0A1G4UPJ1"/>
<accession>A0A1G4UPJ1</accession>
<evidence type="ECO:0000256" key="1">
    <source>
        <dbReference type="ARBA" id="ARBA00007430"/>
    </source>
</evidence>
<name>A0A1G4UPJ1_9HYPH</name>
<keyword evidence="2" id="KW-1133">Transmembrane helix</keyword>
<dbReference type="InterPro" id="IPR036291">
    <property type="entry name" value="NAD(P)-bd_dom_sf"/>
</dbReference>
<feature type="domain" description="Ketoreductase" evidence="3">
    <location>
        <begin position="283"/>
        <end position="456"/>
    </location>
</feature>
<dbReference type="PANTHER" id="PTHR43318:SF1">
    <property type="entry name" value="POLYSACCHARIDE BIOSYNTHESIS PROTEIN EPSC-RELATED"/>
    <property type="match status" value="1"/>
</dbReference>
<dbReference type="EMBL" id="FMTP01000009">
    <property type="protein sequence ID" value="SCW94885.1"/>
    <property type="molecule type" value="Genomic_DNA"/>
</dbReference>
<feature type="transmembrane region" description="Helical" evidence="2">
    <location>
        <begin position="20"/>
        <end position="41"/>
    </location>
</feature>
<organism evidence="4 5">
    <name type="scientific">Ancylobacter rudongensis</name>
    <dbReference type="NCBI Taxonomy" id="177413"/>
    <lineage>
        <taxon>Bacteria</taxon>
        <taxon>Pseudomonadati</taxon>
        <taxon>Pseudomonadota</taxon>
        <taxon>Alphaproteobacteria</taxon>
        <taxon>Hyphomicrobiales</taxon>
        <taxon>Xanthobacteraceae</taxon>
        <taxon>Ancylobacter</taxon>
    </lineage>
</organism>
<reference evidence="5" key="1">
    <citation type="submission" date="2016-10" db="EMBL/GenBank/DDBJ databases">
        <authorList>
            <person name="Varghese N."/>
            <person name="Submissions S."/>
        </authorList>
    </citation>
    <scope>NUCLEOTIDE SEQUENCE [LARGE SCALE GENOMIC DNA]</scope>
    <source>
        <strain evidence="5">CGMCC 1.1761</strain>
    </source>
</reference>
<keyword evidence="5" id="KW-1185">Reference proteome</keyword>
<dbReference type="InterPro" id="IPR057326">
    <property type="entry name" value="KR_dom"/>
</dbReference>
<dbReference type="InterPro" id="IPR029063">
    <property type="entry name" value="SAM-dependent_MTases_sf"/>
</dbReference>
<dbReference type="SUPFAM" id="SSF53335">
    <property type="entry name" value="S-adenosyl-L-methionine-dependent methyltransferases"/>
    <property type="match status" value="1"/>
</dbReference>
<feature type="transmembrane region" description="Helical" evidence="2">
    <location>
        <begin position="116"/>
        <end position="137"/>
    </location>
</feature>
<dbReference type="Gene3D" id="3.40.50.720">
    <property type="entry name" value="NAD(P)-binding Rossmann-like Domain"/>
    <property type="match status" value="2"/>
</dbReference>
<dbReference type="CDD" id="cd05237">
    <property type="entry name" value="UDP_invert_4-6DH_SDR_e"/>
    <property type="match status" value="1"/>
</dbReference>
<dbReference type="STRING" id="177413.SAMN05660859_4186"/>
<protein>
    <submittedName>
        <fullName evidence="4">NDP-sugar epimerase, includes UDP-GlcNAc-inverting 4,6-dehydratase FlaA1 and capsular polysaccharide biosynthesis protein EpsC</fullName>
    </submittedName>
</protein>
<evidence type="ECO:0000313" key="5">
    <source>
        <dbReference type="Proteomes" id="UP000198889"/>
    </source>
</evidence>
<feature type="transmembrane region" description="Helical" evidence="2">
    <location>
        <begin position="85"/>
        <end position="110"/>
    </location>
</feature>
<dbReference type="Pfam" id="PF02719">
    <property type="entry name" value="Polysacc_synt_2"/>
    <property type="match status" value="1"/>
</dbReference>
<evidence type="ECO:0000313" key="4">
    <source>
        <dbReference type="EMBL" id="SCW94885.1"/>
    </source>
</evidence>
<proteinExistence type="inferred from homology"/>
<keyword evidence="2" id="KW-0472">Membrane</keyword>
<gene>
    <name evidence="4" type="ORF">SAMN05660859_4186</name>
</gene>
<dbReference type="SUPFAM" id="SSF51735">
    <property type="entry name" value="NAD(P)-binding Rossmann-fold domains"/>
    <property type="match status" value="1"/>
</dbReference>
<dbReference type="Proteomes" id="UP000198889">
    <property type="component" value="Unassembled WGS sequence"/>
</dbReference>